<organism evidence="1">
    <name type="scientific">bioreactor metagenome</name>
    <dbReference type="NCBI Taxonomy" id="1076179"/>
    <lineage>
        <taxon>unclassified sequences</taxon>
        <taxon>metagenomes</taxon>
        <taxon>ecological metagenomes</taxon>
    </lineage>
</organism>
<dbReference type="InterPro" id="IPR036388">
    <property type="entry name" value="WH-like_DNA-bd_sf"/>
</dbReference>
<protein>
    <submittedName>
        <fullName evidence="1">HTH-type transcriptional regulator IscR</fullName>
    </submittedName>
</protein>
<dbReference type="AlphaFoldDB" id="A0A644Z8W3"/>
<dbReference type="PANTHER" id="PTHR33221:SF13">
    <property type="entry name" value="TRANSCRIPTIONAL REGULATOR-RELATED"/>
    <property type="match status" value="1"/>
</dbReference>
<comment type="caution">
    <text evidence="1">The sequence shown here is derived from an EMBL/GenBank/DDBJ whole genome shotgun (WGS) entry which is preliminary data.</text>
</comment>
<gene>
    <name evidence="1" type="primary">iscR_8</name>
    <name evidence="1" type="ORF">SDC9_81743</name>
</gene>
<dbReference type="InterPro" id="IPR036390">
    <property type="entry name" value="WH_DNA-bd_sf"/>
</dbReference>
<name>A0A644Z8W3_9ZZZZ</name>
<dbReference type="InterPro" id="IPR000944">
    <property type="entry name" value="Tscrpt_reg_Rrf2"/>
</dbReference>
<sequence>MFSKACKYGIKAIVYIAIQSIEGKRVTLGEISKKTDTPEAFTAKILGTLSKNGLVSSFTGPNGGFEISPDKMKAVKMSDIVSVIDGDEIIWQCPLGLTGCNDENPCPVHHQFAEIRTKLTAMLASTTVYDMATELKSNIQVLLR</sequence>
<dbReference type="GO" id="GO:0003700">
    <property type="term" value="F:DNA-binding transcription factor activity"/>
    <property type="evidence" value="ECO:0007669"/>
    <property type="project" value="TreeGrafter"/>
</dbReference>
<proteinExistence type="predicted"/>
<dbReference type="PROSITE" id="PS51197">
    <property type="entry name" value="HTH_RRF2_2"/>
    <property type="match status" value="1"/>
</dbReference>
<dbReference type="InterPro" id="IPR030489">
    <property type="entry name" value="TR_Rrf2-type_CS"/>
</dbReference>
<dbReference type="SUPFAM" id="SSF46785">
    <property type="entry name" value="Winged helix' DNA-binding domain"/>
    <property type="match status" value="1"/>
</dbReference>
<dbReference type="PANTHER" id="PTHR33221">
    <property type="entry name" value="WINGED HELIX-TURN-HELIX TRANSCRIPTIONAL REGULATOR, RRF2 FAMILY"/>
    <property type="match status" value="1"/>
</dbReference>
<dbReference type="EMBL" id="VSSQ01007194">
    <property type="protein sequence ID" value="MPM35153.1"/>
    <property type="molecule type" value="Genomic_DNA"/>
</dbReference>
<dbReference type="Gene3D" id="1.10.10.10">
    <property type="entry name" value="Winged helix-like DNA-binding domain superfamily/Winged helix DNA-binding domain"/>
    <property type="match status" value="1"/>
</dbReference>
<reference evidence="1" key="1">
    <citation type="submission" date="2019-08" db="EMBL/GenBank/DDBJ databases">
        <authorList>
            <person name="Kucharzyk K."/>
            <person name="Murdoch R.W."/>
            <person name="Higgins S."/>
            <person name="Loffler F."/>
        </authorList>
    </citation>
    <scope>NUCLEOTIDE SEQUENCE</scope>
</reference>
<dbReference type="PROSITE" id="PS01332">
    <property type="entry name" value="HTH_RRF2_1"/>
    <property type="match status" value="1"/>
</dbReference>
<dbReference type="NCBIfam" id="TIGR00738">
    <property type="entry name" value="rrf2_super"/>
    <property type="match status" value="1"/>
</dbReference>
<accession>A0A644Z8W3</accession>
<dbReference type="Pfam" id="PF02082">
    <property type="entry name" value="Rrf2"/>
    <property type="match status" value="1"/>
</dbReference>
<dbReference type="GO" id="GO:0005829">
    <property type="term" value="C:cytosol"/>
    <property type="evidence" value="ECO:0007669"/>
    <property type="project" value="TreeGrafter"/>
</dbReference>
<evidence type="ECO:0000313" key="1">
    <source>
        <dbReference type="EMBL" id="MPM35153.1"/>
    </source>
</evidence>